<dbReference type="Proteomes" id="UP000738431">
    <property type="component" value="Chromosome"/>
</dbReference>
<evidence type="ECO:0000256" key="1">
    <source>
        <dbReference type="SAM" id="SignalP"/>
    </source>
</evidence>
<name>A0ABZ1C9W3_9BACT</name>
<dbReference type="InterPro" id="IPR016187">
    <property type="entry name" value="CTDL_fold"/>
</dbReference>
<organism evidence="3 4">
    <name type="scientific">Actomonas aquatica</name>
    <dbReference type="NCBI Taxonomy" id="2866162"/>
    <lineage>
        <taxon>Bacteria</taxon>
        <taxon>Pseudomonadati</taxon>
        <taxon>Verrucomicrobiota</taxon>
        <taxon>Opitutia</taxon>
        <taxon>Opitutales</taxon>
        <taxon>Opitutaceae</taxon>
        <taxon>Actomonas</taxon>
    </lineage>
</organism>
<dbReference type="RefSeq" id="WP_324726070.1">
    <property type="nucleotide sequence ID" value="NZ_CP139781.1"/>
</dbReference>
<dbReference type="InterPro" id="IPR005532">
    <property type="entry name" value="SUMF_dom"/>
</dbReference>
<feature type="chain" id="PRO_5046842279" evidence="1">
    <location>
        <begin position="23"/>
        <end position="334"/>
    </location>
</feature>
<feature type="signal peptide" evidence="1">
    <location>
        <begin position="1"/>
        <end position="22"/>
    </location>
</feature>
<accession>A0ABZ1C9W3</accession>
<reference evidence="3 4" key="1">
    <citation type="submission" date="2023-12" db="EMBL/GenBank/DDBJ databases">
        <title>Description of an unclassified Opitutus bacterium of Verrucomicrobiota.</title>
        <authorList>
            <person name="Zhang D.-F."/>
        </authorList>
    </citation>
    <scope>NUCLEOTIDE SEQUENCE [LARGE SCALE GENOMIC DNA]</scope>
    <source>
        <strain evidence="3 4">WL0086</strain>
    </source>
</reference>
<dbReference type="InterPro" id="IPR051043">
    <property type="entry name" value="Sulfatase_Mod_Factor_Kinase"/>
</dbReference>
<dbReference type="Gene3D" id="3.90.1580.10">
    <property type="entry name" value="paralog of FGE (formylglycine-generating enzyme)"/>
    <property type="match status" value="1"/>
</dbReference>
<proteinExistence type="predicted"/>
<keyword evidence="4" id="KW-1185">Reference proteome</keyword>
<dbReference type="PANTHER" id="PTHR23150">
    <property type="entry name" value="SULFATASE MODIFYING FACTOR 1, 2"/>
    <property type="match status" value="1"/>
</dbReference>
<evidence type="ECO:0000313" key="4">
    <source>
        <dbReference type="Proteomes" id="UP000738431"/>
    </source>
</evidence>
<evidence type="ECO:0000313" key="3">
    <source>
        <dbReference type="EMBL" id="WRQ88293.1"/>
    </source>
</evidence>
<dbReference type="Pfam" id="PF03781">
    <property type="entry name" value="FGE-sulfatase"/>
    <property type="match status" value="1"/>
</dbReference>
<dbReference type="EMBL" id="CP139781">
    <property type="protein sequence ID" value="WRQ88293.1"/>
    <property type="molecule type" value="Genomic_DNA"/>
</dbReference>
<keyword evidence="1" id="KW-0732">Signal</keyword>
<gene>
    <name evidence="3" type="ORF">K1X11_002675</name>
</gene>
<dbReference type="InterPro" id="IPR042095">
    <property type="entry name" value="SUMF_sf"/>
</dbReference>
<sequence length="334" mass="35554">MKSSLTPLLCSLLLLTTSLAQSDVSIATVEVGSTGNAADSRTGWGAVSYTYHIGTYEVTNAQYTAFLNAKAADDTHGLYHTSMASGGIQRSGSAGSYTYTLNSGWADRPVSLISYFDAMRFCNWLTNGQGTGDTETGVYNGISTDTLRNASAMDNGGFAIATIDEWYKAAYFDPSLNSGTGGYWLYPSQSDSAPSSTDLASNNGANYTPVSDTTPEFGDLRPVGSFANSPSYFGTYDQGGNVWEWTASPTDGIESQEHIRGGSIYFNYDRMAATFGATTRLPGSELDYLGFRLVATSVSPVPEPAAVGLSASLVVGALVCWRRRRSAQSTRSRS</sequence>
<protein>
    <submittedName>
        <fullName evidence="3">SUMF1/EgtB/PvdO family nonheme iron enzyme</fullName>
    </submittedName>
</protein>
<evidence type="ECO:0000259" key="2">
    <source>
        <dbReference type="Pfam" id="PF03781"/>
    </source>
</evidence>
<dbReference type="PANTHER" id="PTHR23150:SF19">
    <property type="entry name" value="FORMYLGLYCINE-GENERATING ENZYME"/>
    <property type="match status" value="1"/>
</dbReference>
<feature type="domain" description="Sulfatase-modifying factor enzyme-like" evidence="2">
    <location>
        <begin position="34"/>
        <end position="294"/>
    </location>
</feature>
<dbReference type="SUPFAM" id="SSF56436">
    <property type="entry name" value="C-type lectin-like"/>
    <property type="match status" value="1"/>
</dbReference>